<reference evidence="2" key="1">
    <citation type="submission" date="2021-01" db="EMBL/GenBank/DDBJ databases">
        <title>Whole genome shotgun sequence of Catellatospora methionotrophica NBRC 14553.</title>
        <authorList>
            <person name="Komaki H."/>
            <person name="Tamura T."/>
        </authorList>
    </citation>
    <scope>NUCLEOTIDE SEQUENCE</scope>
    <source>
        <strain evidence="2">NBRC 14553</strain>
    </source>
</reference>
<dbReference type="InterPro" id="IPR007278">
    <property type="entry name" value="DUF397"/>
</dbReference>
<protein>
    <recommendedName>
        <fullName evidence="1">DUF397 domain-containing protein</fullName>
    </recommendedName>
</protein>
<dbReference type="EMBL" id="BONJ01000029">
    <property type="protein sequence ID" value="GIG17022.1"/>
    <property type="molecule type" value="Genomic_DNA"/>
</dbReference>
<feature type="domain" description="DUF397" evidence="1">
    <location>
        <begin position="9"/>
        <end position="58"/>
    </location>
</feature>
<proteinExistence type="predicted"/>
<evidence type="ECO:0000313" key="3">
    <source>
        <dbReference type="Proteomes" id="UP000660339"/>
    </source>
</evidence>
<dbReference type="Proteomes" id="UP000660339">
    <property type="component" value="Unassembled WGS sequence"/>
</dbReference>
<dbReference type="RefSeq" id="WP_166388632.1">
    <property type="nucleotide sequence ID" value="NZ_BAAATT010000015.1"/>
</dbReference>
<accession>A0A8J3L9V2</accession>
<evidence type="ECO:0000313" key="2">
    <source>
        <dbReference type="EMBL" id="GIG17022.1"/>
    </source>
</evidence>
<sequence>MTSEEQHVAWRVGSYCDTGACVEVGTAGDEVRIRRARTDEPVVVFTREEWAAFLRSAKDGEFDL</sequence>
<dbReference type="AlphaFoldDB" id="A0A8J3L9V2"/>
<name>A0A8J3L9V2_9ACTN</name>
<gene>
    <name evidence="2" type="ORF">Cme02nite_53540</name>
</gene>
<evidence type="ECO:0000259" key="1">
    <source>
        <dbReference type="Pfam" id="PF04149"/>
    </source>
</evidence>
<keyword evidence="3" id="KW-1185">Reference proteome</keyword>
<comment type="caution">
    <text evidence="2">The sequence shown here is derived from an EMBL/GenBank/DDBJ whole genome shotgun (WGS) entry which is preliminary data.</text>
</comment>
<dbReference type="Pfam" id="PF04149">
    <property type="entry name" value="DUF397"/>
    <property type="match status" value="1"/>
</dbReference>
<organism evidence="2 3">
    <name type="scientific">Catellatospora methionotrophica</name>
    <dbReference type="NCBI Taxonomy" id="121620"/>
    <lineage>
        <taxon>Bacteria</taxon>
        <taxon>Bacillati</taxon>
        <taxon>Actinomycetota</taxon>
        <taxon>Actinomycetes</taxon>
        <taxon>Micromonosporales</taxon>
        <taxon>Micromonosporaceae</taxon>
        <taxon>Catellatospora</taxon>
    </lineage>
</organism>